<comment type="similarity">
    <text evidence="1">Belongs to the WD repeat EIPR1 family.</text>
</comment>
<dbReference type="Proteomes" id="UP000654370">
    <property type="component" value="Unassembled WGS sequence"/>
</dbReference>
<evidence type="ECO:0000259" key="6">
    <source>
        <dbReference type="Pfam" id="PF23609"/>
    </source>
</evidence>
<feature type="repeat" description="WD" evidence="4">
    <location>
        <begin position="304"/>
        <end position="338"/>
    </location>
</feature>
<gene>
    <name evidence="7" type="ORF">INT43_008340</name>
</gene>
<feature type="compositionally biased region" description="Basic and acidic residues" evidence="5">
    <location>
        <begin position="583"/>
        <end position="593"/>
    </location>
</feature>
<dbReference type="SMART" id="SM00320">
    <property type="entry name" value="WD40"/>
    <property type="match status" value="4"/>
</dbReference>
<sequence length="675" mass="76026">MPKYTSAKTWKLLDLHYCAGSIGSVGNENNVQLYEDQALTDPLLYPRFKLQGWSAGSDPVHSLASYDESLLVGSKKGVVRLFDVKAMDDANDQQEENSRERVEDSGQSNKIGTINEAIESNDAGQNNVSEPTDDIKQTRKMQQVAQSNVQEDNLLTYGQVAPNTHVKSLQFSRKRWAIDMEMPSVKTMQFGMLVDTSMYIWDMENESAPVYTKKMGTEPLNACHWSPHAPYNMIAIGGYSGALDIVDNRVPSSAQPVWTSAPCHKGGIFDVQFSPIISYWIASAGEDGITKIWDIRYGHPVAKIEGHDRRVNSVTWANLHPEILCTCSSDSSLKMWSLTPGTIPVKDTYERLSGIENEYAPIYVCSGAAGIGEWGAATEHPVFVGEDIQPCQGPIVQVHTSQHMRSMFYCITSEGQLTAHNVRYNTRDGFVIHNYDKEENFLAYQIETDVFKRNLYAARGNLHLLKEKYGNSDSNAKMIDDLMDLVLPTPAIDPESWSPNSLPTTKQSKRQSRLWQLNDSLQEAAAQYEQELLHWTRHLPPGITEDYMDQLRPIKDVTEEPPEDSEELNRLQRMDTMLSKSERISLRSSDSSHEIVFSEPASADTVEAPQPVEQPKPHHHHHHLGLSRTFKSIRRSIRRPKRTNSEDTNDASIDLERVPSLAASSRRSTRRHALV</sequence>
<dbReference type="PROSITE" id="PS50294">
    <property type="entry name" value="WD_REPEATS_REGION"/>
    <property type="match status" value="1"/>
</dbReference>
<protein>
    <recommendedName>
        <fullName evidence="6">EIPR1-like beta-propeller domain-containing protein</fullName>
    </recommendedName>
</protein>
<evidence type="ECO:0000313" key="8">
    <source>
        <dbReference type="Proteomes" id="UP000654370"/>
    </source>
</evidence>
<reference evidence="7" key="1">
    <citation type="submission" date="2020-12" db="EMBL/GenBank/DDBJ databases">
        <title>Metabolic potential, ecology and presence of endohyphal bacteria is reflected in genomic diversity of Mucoromycotina.</title>
        <authorList>
            <person name="Muszewska A."/>
            <person name="Okrasinska A."/>
            <person name="Steczkiewicz K."/>
            <person name="Drgas O."/>
            <person name="Orlowska M."/>
            <person name="Perlinska-Lenart U."/>
            <person name="Aleksandrzak-Piekarczyk T."/>
            <person name="Szatraj K."/>
            <person name="Zielenkiewicz U."/>
            <person name="Pilsyk S."/>
            <person name="Malc E."/>
            <person name="Mieczkowski P."/>
            <person name="Kruszewska J.S."/>
            <person name="Biernat P."/>
            <person name="Pawlowska J."/>
        </authorList>
    </citation>
    <scope>NUCLEOTIDE SEQUENCE</scope>
    <source>
        <strain evidence="7">WA0000067209</strain>
    </source>
</reference>
<dbReference type="PROSITE" id="PS00678">
    <property type="entry name" value="WD_REPEATS_1"/>
    <property type="match status" value="1"/>
</dbReference>
<feature type="region of interest" description="Disordered" evidence="5">
    <location>
        <begin position="89"/>
        <end position="139"/>
    </location>
</feature>
<keyword evidence="2 4" id="KW-0853">WD repeat</keyword>
<keyword evidence="3" id="KW-0677">Repeat</keyword>
<dbReference type="Gene3D" id="2.130.10.10">
    <property type="entry name" value="YVTN repeat-like/Quinoprotein amine dehydrogenase"/>
    <property type="match status" value="1"/>
</dbReference>
<dbReference type="Pfam" id="PF23609">
    <property type="entry name" value="Beta-prop_EIPR1"/>
    <property type="match status" value="1"/>
</dbReference>
<dbReference type="InterPro" id="IPR001680">
    <property type="entry name" value="WD40_rpt"/>
</dbReference>
<feature type="compositionally biased region" description="Basic residues" evidence="5">
    <location>
        <begin position="617"/>
        <end position="642"/>
    </location>
</feature>
<dbReference type="InterPro" id="IPR019775">
    <property type="entry name" value="WD40_repeat_CS"/>
</dbReference>
<accession>A0A8H7PCY3</accession>
<dbReference type="SUPFAM" id="SSF50978">
    <property type="entry name" value="WD40 repeat-like"/>
    <property type="match status" value="1"/>
</dbReference>
<feature type="region of interest" description="Disordered" evidence="5">
    <location>
        <begin position="583"/>
        <end position="675"/>
    </location>
</feature>
<evidence type="ECO:0000256" key="5">
    <source>
        <dbReference type="SAM" id="MobiDB-lite"/>
    </source>
</evidence>
<evidence type="ECO:0000256" key="2">
    <source>
        <dbReference type="ARBA" id="ARBA00022574"/>
    </source>
</evidence>
<dbReference type="PANTHER" id="PTHR14205">
    <property type="entry name" value="WD-REPEAT PROTEIN"/>
    <property type="match status" value="1"/>
</dbReference>
<dbReference type="GO" id="GO:0016567">
    <property type="term" value="P:protein ubiquitination"/>
    <property type="evidence" value="ECO:0007669"/>
    <property type="project" value="TreeGrafter"/>
</dbReference>
<evidence type="ECO:0000313" key="7">
    <source>
        <dbReference type="EMBL" id="KAG2171614.1"/>
    </source>
</evidence>
<dbReference type="InterPro" id="IPR059104">
    <property type="entry name" value="Beta-prop_EIPR1-like"/>
</dbReference>
<dbReference type="EMBL" id="JAEPQZ010000020">
    <property type="protein sequence ID" value="KAG2171614.1"/>
    <property type="molecule type" value="Genomic_DNA"/>
</dbReference>
<dbReference type="InterPro" id="IPR015943">
    <property type="entry name" value="WD40/YVTN_repeat-like_dom_sf"/>
</dbReference>
<dbReference type="PROSITE" id="PS50082">
    <property type="entry name" value="WD_REPEATS_2"/>
    <property type="match status" value="2"/>
</dbReference>
<dbReference type="PANTHER" id="PTHR14205:SF15">
    <property type="entry name" value="EARP AND GARP COMPLEX-INTERACTING PROTEIN 1"/>
    <property type="match status" value="1"/>
</dbReference>
<dbReference type="AlphaFoldDB" id="A0A8H7PCY3"/>
<evidence type="ECO:0000256" key="4">
    <source>
        <dbReference type="PROSITE-ProRule" id="PRU00221"/>
    </source>
</evidence>
<feature type="repeat" description="WD" evidence="4">
    <location>
        <begin position="261"/>
        <end position="303"/>
    </location>
</feature>
<keyword evidence="8" id="KW-1185">Reference proteome</keyword>
<name>A0A8H7PCY3_MORIS</name>
<organism evidence="7 8">
    <name type="scientific">Mortierella isabellina</name>
    <name type="common">Filamentous fungus</name>
    <name type="synonym">Umbelopsis isabellina</name>
    <dbReference type="NCBI Taxonomy" id="91625"/>
    <lineage>
        <taxon>Eukaryota</taxon>
        <taxon>Fungi</taxon>
        <taxon>Fungi incertae sedis</taxon>
        <taxon>Mucoromycota</taxon>
        <taxon>Mucoromycotina</taxon>
        <taxon>Umbelopsidomycetes</taxon>
        <taxon>Umbelopsidales</taxon>
        <taxon>Umbelopsidaceae</taxon>
        <taxon>Umbelopsis</taxon>
    </lineage>
</organism>
<feature type="domain" description="EIPR1-like beta-propeller" evidence="6">
    <location>
        <begin position="200"/>
        <end position="336"/>
    </location>
</feature>
<comment type="caution">
    <text evidence="7">The sequence shown here is derived from an EMBL/GenBank/DDBJ whole genome shotgun (WGS) entry which is preliminary data.</text>
</comment>
<evidence type="ECO:0000256" key="3">
    <source>
        <dbReference type="ARBA" id="ARBA00022737"/>
    </source>
</evidence>
<dbReference type="InterPro" id="IPR040323">
    <property type="entry name" value="EIPR1"/>
</dbReference>
<evidence type="ECO:0000256" key="1">
    <source>
        <dbReference type="ARBA" id="ARBA00005672"/>
    </source>
</evidence>
<proteinExistence type="inferred from homology"/>
<dbReference type="InterPro" id="IPR036322">
    <property type="entry name" value="WD40_repeat_dom_sf"/>
</dbReference>
<dbReference type="OrthoDB" id="361494at2759"/>